<dbReference type="Gene3D" id="3.50.50.60">
    <property type="entry name" value="FAD/NAD(P)-binding domain"/>
    <property type="match status" value="2"/>
</dbReference>
<dbReference type="Gene3D" id="3.30.9.10">
    <property type="entry name" value="D-Amino Acid Oxidase, subunit A, domain 2"/>
    <property type="match status" value="1"/>
</dbReference>
<dbReference type="GO" id="GO:0005737">
    <property type="term" value="C:cytoplasm"/>
    <property type="evidence" value="ECO:0007669"/>
    <property type="project" value="TreeGrafter"/>
</dbReference>
<keyword evidence="4" id="KW-1185">Reference proteome</keyword>
<dbReference type="eggNOG" id="COG0665">
    <property type="taxonomic scope" value="Bacteria"/>
</dbReference>
<name>I0WHW4_9FLAO</name>
<dbReference type="InterPro" id="IPR036188">
    <property type="entry name" value="FAD/NAD-bd_sf"/>
</dbReference>
<dbReference type="PANTHER" id="PTHR13847">
    <property type="entry name" value="SARCOSINE DEHYDROGENASE-RELATED"/>
    <property type="match status" value="1"/>
</dbReference>
<dbReference type="STRING" id="946077.W5A_03519"/>
<dbReference type="Proteomes" id="UP000005938">
    <property type="component" value="Unassembled WGS sequence"/>
</dbReference>
<dbReference type="InterPro" id="IPR006076">
    <property type="entry name" value="FAD-dep_OxRdtase"/>
</dbReference>
<accession>I0WHW4</accession>
<gene>
    <name evidence="3" type="ORF">W5A_03519</name>
</gene>
<dbReference type="SUPFAM" id="SSF51905">
    <property type="entry name" value="FAD/NAD(P)-binding domain"/>
    <property type="match status" value="1"/>
</dbReference>
<dbReference type="RefSeq" id="WP_008237483.1">
    <property type="nucleotide sequence ID" value="NZ_AJJU01000003.1"/>
</dbReference>
<protein>
    <submittedName>
        <fullName evidence="3">D-amino acid dehydrogenase</fullName>
    </submittedName>
</protein>
<evidence type="ECO:0000313" key="4">
    <source>
        <dbReference type="Proteomes" id="UP000005938"/>
    </source>
</evidence>
<dbReference type="OrthoDB" id="9794226at2"/>
<dbReference type="EMBL" id="AJJU01000003">
    <property type="protein sequence ID" value="EID75980.1"/>
    <property type="molecule type" value="Genomic_DNA"/>
</dbReference>
<organism evidence="3 4">
    <name type="scientific">Imtechella halotolerans K1</name>
    <dbReference type="NCBI Taxonomy" id="946077"/>
    <lineage>
        <taxon>Bacteria</taxon>
        <taxon>Pseudomonadati</taxon>
        <taxon>Bacteroidota</taxon>
        <taxon>Flavobacteriia</taxon>
        <taxon>Flavobacteriales</taxon>
        <taxon>Flavobacteriaceae</taxon>
        <taxon>Imtechella</taxon>
    </lineage>
</organism>
<feature type="domain" description="FAD dependent oxidoreductase" evidence="2">
    <location>
        <begin position="5"/>
        <end position="397"/>
    </location>
</feature>
<dbReference type="PATRIC" id="fig|946077.3.peg.714"/>
<dbReference type="Pfam" id="PF01266">
    <property type="entry name" value="DAO"/>
    <property type="match status" value="1"/>
</dbReference>
<dbReference type="GO" id="GO:0016491">
    <property type="term" value="F:oxidoreductase activity"/>
    <property type="evidence" value="ECO:0007669"/>
    <property type="project" value="UniProtKB-KW"/>
</dbReference>
<reference evidence="3 4" key="1">
    <citation type="journal article" date="2012" name="J. Bacteriol.">
        <title>Genome Sequence of the Halotolerant Bacterium Imtechella halotolerans K1T.</title>
        <authorList>
            <person name="Kumar S."/>
            <person name="Vikram S."/>
            <person name="Subramanian S."/>
            <person name="Raghava G.P."/>
            <person name="Pinnaka A.K."/>
        </authorList>
    </citation>
    <scope>NUCLEOTIDE SEQUENCE [LARGE SCALE GENOMIC DNA]</scope>
    <source>
        <strain evidence="3 4">K1</strain>
    </source>
</reference>
<sequence length="416" mass="46353">MSKHIVIVGGGIIGLSTAYYLQKEGCQVTVIDKTNMDAGASYVNAGYVSPSHIIPLAAPGVVAQGLKWMFNSSSPFYMKPRWDIDFFKWLWFFQKSANPNKVKYAIPIIKDITLFSRELYQDIYNSGDLGVFQWERKGILMMYKTDVAGEEEIHTSKLAKGEGLEVNELNLQQLKKIEPKVADSVKGAVHYECDVHTTPNEFMEKLKAYLIKNGVIIHINEEVVDFEIGMDSISQIITTKGTYYPDEVVLTAGAWSSEIVKKLRLRLSMQAGKGYRINVPSPTGINYPAILLEKRVAITPMNTFTRFAGTMELSGINHKIHKERVDAIATASESYYDNLHIPQAAKDDAQCGLRPVSPDGLPYIGKVAPYHNLYIGAGHAMMGWSMGPGTGKLISQLICKQPLAMNMEGFNPNRKF</sequence>
<dbReference type="AlphaFoldDB" id="I0WHW4"/>
<keyword evidence="1" id="KW-0560">Oxidoreductase</keyword>
<evidence type="ECO:0000256" key="1">
    <source>
        <dbReference type="ARBA" id="ARBA00023002"/>
    </source>
</evidence>
<proteinExistence type="predicted"/>
<evidence type="ECO:0000313" key="3">
    <source>
        <dbReference type="EMBL" id="EID75980.1"/>
    </source>
</evidence>
<dbReference type="PANTHER" id="PTHR13847:SF289">
    <property type="entry name" value="GLYCINE OXIDASE"/>
    <property type="match status" value="1"/>
</dbReference>
<comment type="caution">
    <text evidence="3">The sequence shown here is derived from an EMBL/GenBank/DDBJ whole genome shotgun (WGS) entry which is preliminary data.</text>
</comment>
<evidence type="ECO:0000259" key="2">
    <source>
        <dbReference type="Pfam" id="PF01266"/>
    </source>
</evidence>